<reference evidence="2" key="1">
    <citation type="submission" date="2022-11" db="UniProtKB">
        <authorList>
            <consortium name="WormBaseParasite"/>
        </authorList>
    </citation>
    <scope>IDENTIFICATION</scope>
</reference>
<accession>A0A914RID8</accession>
<sequence length="36" mass="4529">MIWTVQERKKILAKDPKMKMNDVSRLFKHYLEYFLQ</sequence>
<keyword evidence="1" id="KW-1185">Reference proteome</keyword>
<evidence type="ECO:0000313" key="2">
    <source>
        <dbReference type="WBParaSite" id="PEQ_0000455701-mRNA-1"/>
    </source>
</evidence>
<evidence type="ECO:0000313" key="1">
    <source>
        <dbReference type="Proteomes" id="UP000887564"/>
    </source>
</evidence>
<dbReference type="WBParaSite" id="PEQ_0000455701-mRNA-1">
    <property type="protein sequence ID" value="PEQ_0000455701-mRNA-1"/>
    <property type="gene ID" value="PEQ_0000455701"/>
</dbReference>
<protein>
    <submittedName>
        <fullName evidence="2">Uncharacterized protein</fullName>
    </submittedName>
</protein>
<dbReference type="AlphaFoldDB" id="A0A914RID8"/>
<proteinExistence type="predicted"/>
<dbReference type="Proteomes" id="UP000887564">
    <property type="component" value="Unplaced"/>
</dbReference>
<name>A0A914RID8_PAREQ</name>
<organism evidence="1 2">
    <name type="scientific">Parascaris equorum</name>
    <name type="common">Equine roundworm</name>
    <dbReference type="NCBI Taxonomy" id="6256"/>
    <lineage>
        <taxon>Eukaryota</taxon>
        <taxon>Metazoa</taxon>
        <taxon>Ecdysozoa</taxon>
        <taxon>Nematoda</taxon>
        <taxon>Chromadorea</taxon>
        <taxon>Rhabditida</taxon>
        <taxon>Spirurina</taxon>
        <taxon>Ascaridomorpha</taxon>
        <taxon>Ascaridoidea</taxon>
        <taxon>Ascarididae</taxon>
        <taxon>Parascaris</taxon>
    </lineage>
</organism>